<keyword evidence="9" id="KW-0675">Receptor</keyword>
<proteinExistence type="predicted"/>
<evidence type="ECO:0000259" key="7">
    <source>
        <dbReference type="Pfam" id="PF12537"/>
    </source>
</evidence>
<dbReference type="InterPro" id="IPR025969">
    <property type="entry name" value="ABA_GPCR_dom"/>
</dbReference>
<feature type="transmembrane region" description="Helical" evidence="5">
    <location>
        <begin position="317"/>
        <end position="342"/>
    </location>
</feature>
<feature type="transmembrane region" description="Helical" evidence="5">
    <location>
        <begin position="414"/>
        <end position="434"/>
    </location>
</feature>
<feature type="transmembrane region" description="Helical" evidence="5">
    <location>
        <begin position="194"/>
        <end position="217"/>
    </location>
</feature>
<organism evidence="9 10">
    <name type="scientific">Schizophyllum amplum</name>
    <dbReference type="NCBI Taxonomy" id="97359"/>
    <lineage>
        <taxon>Eukaryota</taxon>
        <taxon>Fungi</taxon>
        <taxon>Dikarya</taxon>
        <taxon>Basidiomycota</taxon>
        <taxon>Agaricomycotina</taxon>
        <taxon>Agaricomycetes</taxon>
        <taxon>Agaricomycetidae</taxon>
        <taxon>Agaricales</taxon>
        <taxon>Schizophyllaceae</taxon>
        <taxon>Schizophyllum</taxon>
    </lineage>
</organism>
<dbReference type="GO" id="GO:0016020">
    <property type="term" value="C:membrane"/>
    <property type="evidence" value="ECO:0007669"/>
    <property type="project" value="UniProtKB-SubCell"/>
</dbReference>
<evidence type="ECO:0000256" key="3">
    <source>
        <dbReference type="ARBA" id="ARBA00022989"/>
    </source>
</evidence>
<protein>
    <submittedName>
        <fullName evidence="9">Abscisic acid G-protein coupled receptor-domain-containing protein</fullName>
    </submittedName>
</protein>
<dbReference type="OrthoDB" id="264392at2759"/>
<evidence type="ECO:0000313" key="9">
    <source>
        <dbReference type="EMBL" id="TRM55393.1"/>
    </source>
</evidence>
<feature type="transmembrane region" description="Helical" evidence="5">
    <location>
        <begin position="82"/>
        <end position="99"/>
    </location>
</feature>
<dbReference type="PANTHER" id="PTHR15948:SF0">
    <property type="entry name" value="GOLGI PH REGULATOR A-RELATED"/>
    <property type="match status" value="1"/>
</dbReference>
<dbReference type="EMBL" id="VDMD01000158">
    <property type="protein sequence ID" value="TRM55391.1"/>
    <property type="molecule type" value="Genomic_DNA"/>
</dbReference>
<reference evidence="9" key="2">
    <citation type="submission" date="2019-06" db="EMBL/GenBank/DDBJ databases">
        <authorList>
            <consortium name="DOE Joint Genome Institute"/>
            <person name="Ahrendt S.R."/>
            <person name="Cantor M.N."/>
            <person name="Hua S.X."/>
        </authorList>
    </citation>
    <scope>NUCLEOTIDE SEQUENCE</scope>
    <source>
        <strain evidence="9">NL-1724</strain>
    </source>
</reference>
<reference evidence="9 10" key="1">
    <citation type="journal article" date="2019" name="New Phytol.">
        <title>Comparative genomics reveals unique wood-decay strategies and fruiting body development in the Schizophyllaceae.</title>
        <authorList>
            <person name="Almasi E."/>
            <person name="Sahu N."/>
            <person name="Krizsan K."/>
            <person name="Balint B."/>
            <person name="Kovacs G.M."/>
            <person name="Kiss B."/>
            <person name="Cseklye J."/>
            <person name="Drula E."/>
            <person name="Henrissat B."/>
            <person name="Nagy I."/>
            <person name="Chovatia M."/>
            <person name="Adam C."/>
            <person name="LaButti K."/>
            <person name="Lipzen A."/>
            <person name="Riley R."/>
            <person name="Grigoriev I.V."/>
            <person name="Nagy L.G."/>
        </authorList>
    </citation>
    <scope>NUCLEOTIDE SEQUENCE [LARGE SCALE GENOMIC DNA]</scope>
    <source>
        <strain evidence="9 10">NL-1724</strain>
    </source>
</reference>
<accession>A0A550BS74</accession>
<dbReference type="Pfam" id="PF12537">
    <property type="entry name" value="GPHR_N"/>
    <property type="match status" value="1"/>
</dbReference>
<evidence type="ECO:0000259" key="6">
    <source>
        <dbReference type="Pfam" id="PF12430"/>
    </source>
</evidence>
<dbReference type="AlphaFoldDB" id="A0A550BS74"/>
<feature type="transmembrane region" description="Helical" evidence="5">
    <location>
        <begin position="385"/>
        <end position="402"/>
    </location>
</feature>
<evidence type="ECO:0000256" key="5">
    <source>
        <dbReference type="SAM" id="Phobius"/>
    </source>
</evidence>
<feature type="transmembrane region" description="Helical" evidence="5">
    <location>
        <begin position="469"/>
        <end position="490"/>
    </location>
</feature>
<evidence type="ECO:0000313" key="10">
    <source>
        <dbReference type="Proteomes" id="UP000320762"/>
    </source>
</evidence>
<feature type="transmembrane region" description="Helical" evidence="5">
    <location>
        <begin position="157"/>
        <end position="174"/>
    </location>
</feature>
<dbReference type="InterPro" id="IPR022535">
    <property type="entry name" value="Golgi_pH-regulator_cons_dom"/>
</dbReference>
<evidence type="ECO:0000256" key="2">
    <source>
        <dbReference type="ARBA" id="ARBA00022692"/>
    </source>
</evidence>
<feature type="domain" description="Abscisic acid G-protein coupled receptor-like" evidence="6">
    <location>
        <begin position="310"/>
        <end position="493"/>
    </location>
</feature>
<dbReference type="Pfam" id="PF12430">
    <property type="entry name" value="ABA_GPCR"/>
    <property type="match status" value="1"/>
</dbReference>
<feature type="transmembrane region" description="Helical" evidence="5">
    <location>
        <begin position="119"/>
        <end position="145"/>
    </location>
</feature>
<dbReference type="PANTHER" id="PTHR15948">
    <property type="entry name" value="G-PROTEIN COUPLED RECEPTOR 89-RELATED"/>
    <property type="match status" value="1"/>
</dbReference>
<keyword evidence="2 5" id="KW-0812">Transmembrane</keyword>
<keyword evidence="4 5" id="KW-0472">Membrane</keyword>
<gene>
    <name evidence="8" type="ORF">BD626DRAFT_527511</name>
    <name evidence="9" type="ORF">BD626DRAFT_527525</name>
</gene>
<dbReference type="EMBL" id="VDMD01000158">
    <property type="protein sequence ID" value="TRM55393.1"/>
    <property type="molecule type" value="Genomic_DNA"/>
</dbReference>
<keyword evidence="10" id="KW-1185">Reference proteome</keyword>
<evidence type="ECO:0000256" key="1">
    <source>
        <dbReference type="ARBA" id="ARBA00004141"/>
    </source>
</evidence>
<evidence type="ECO:0000313" key="8">
    <source>
        <dbReference type="EMBL" id="TRM55391.1"/>
    </source>
</evidence>
<name>A0A550BS74_9AGAR</name>
<sequence>MSASAVFEHAAILCIRGGFFLACRRYLIHSLYADLQDLSLPAGAAAETSPKSPEIELETLPMPSGASAQPPRSTLHSTISRVVFASCFTETCTMFFLLLCQGMSMFQPSVRLVQWKISLALLLVNIILTIPSSISLVLSVGASARDASPSRVCSPRLLLNLIPVVLYLSALSYIPLPGALAPTGFAAGVLARLVVLGTTILGLLSGFGAISSAWPYLPFVNRAKSLPTEQDLRAAEHSLDRIRADLATLNGELTRTSASSTDGSWISRVATSFRGGDSRAQEMKGLRALEAEMSRNFDDLTRRYQEHTYRRTFRGRVVAVVGRLFAVYCVVRIVSSALHLLFPSNAGYNTATSDLLTDLLAYSLSIVSREEVVGRDDVALISRQISLGLVGVIILMSLRLVLRGVTRALQVTSRNLGASLMLLVLAELIGIYLLSTIVQLRTSFPPEKTDTDGNAHDNNLFSTIPAYEVFGPLFDCAFLATTAVSVFVRWTADRVDGMGR</sequence>
<evidence type="ECO:0000256" key="4">
    <source>
        <dbReference type="ARBA" id="ARBA00023136"/>
    </source>
</evidence>
<dbReference type="Proteomes" id="UP000320762">
    <property type="component" value="Unassembled WGS sequence"/>
</dbReference>
<dbReference type="InterPro" id="IPR015672">
    <property type="entry name" value="GPHR/GTG"/>
</dbReference>
<feature type="domain" description="Golgi pH regulator conserved" evidence="7">
    <location>
        <begin position="185"/>
        <end position="248"/>
    </location>
</feature>
<comment type="caution">
    <text evidence="9">The sequence shown here is derived from an EMBL/GenBank/DDBJ whole genome shotgun (WGS) entry which is preliminary data.</text>
</comment>
<comment type="subcellular location">
    <subcellularLocation>
        <location evidence="1">Membrane</location>
        <topology evidence="1">Multi-pass membrane protein</topology>
    </subcellularLocation>
</comment>
<keyword evidence="3 5" id="KW-1133">Transmembrane helix</keyword>